<evidence type="ECO:0000313" key="4">
    <source>
        <dbReference type="EMBL" id="MUI60798.1"/>
    </source>
</evidence>
<dbReference type="InterPro" id="IPR050680">
    <property type="entry name" value="YpeA/RimI_acetyltransf"/>
</dbReference>
<comment type="caution">
    <text evidence="4">The sequence shown here is derived from an EMBL/GenBank/DDBJ whole genome shotgun (WGS) entry which is preliminary data.</text>
</comment>
<organism evidence="4">
    <name type="scientific">Pseudomonas aeruginosa</name>
    <dbReference type="NCBI Taxonomy" id="287"/>
    <lineage>
        <taxon>Bacteria</taxon>
        <taxon>Pseudomonadati</taxon>
        <taxon>Pseudomonadota</taxon>
        <taxon>Gammaproteobacteria</taxon>
        <taxon>Pseudomonadales</taxon>
        <taxon>Pseudomonadaceae</taxon>
        <taxon>Pseudomonas</taxon>
    </lineage>
</organism>
<gene>
    <name evidence="4" type="ORF">GNQ20_23630</name>
</gene>
<dbReference type="SUPFAM" id="SSF55729">
    <property type="entry name" value="Acyl-CoA N-acyltransferases (Nat)"/>
    <property type="match status" value="1"/>
</dbReference>
<accession>A0A6A9KA10</accession>
<feature type="domain" description="N-acetyltransferase" evidence="3">
    <location>
        <begin position="24"/>
        <end position="177"/>
    </location>
</feature>
<protein>
    <submittedName>
        <fullName evidence="4">GNAT family N-acetyltransferase</fullName>
    </submittedName>
</protein>
<evidence type="ECO:0000256" key="1">
    <source>
        <dbReference type="ARBA" id="ARBA00022679"/>
    </source>
</evidence>
<reference evidence="4" key="1">
    <citation type="submission" date="2019-11" db="EMBL/GenBank/DDBJ databases">
        <title>Genomes of ocular Pseudomonas aeruginosa isolates.</title>
        <authorList>
            <person name="Khan M."/>
            <person name="Rice S.A."/>
            <person name="Willcox M.D.P."/>
            <person name="Stapleton F."/>
        </authorList>
    </citation>
    <scope>NUCLEOTIDE SEQUENCE</scope>
    <source>
        <strain evidence="4">PA206</strain>
    </source>
</reference>
<sequence>MLAGLPDHRRGSAMNLTAGDLNVTLIRDFRHDGRRRAQFNTLTERTYGFDFEQWYRDGFWSDDYQPYALLHDDQLVANVSVNLMNFEVDGVARRYVQLGTVMTAPEYRNRGLGRLLLERVLADWRERCDMLYLFANDTVLDFYPRFGFRRVREHEPSAPITATSGSFVAVDMGDAARRRHFLDALERAVPVSPLALRHASGQLMFSCTSFLRDNVFHSARHDAYAVAEHDSADLLLLDVFAPRPLDPRTLAAELARPETRRLRLGFTPFDTSGFSMRPIGDDDALFVLGQAEPWFDRRELLFPLLSHA</sequence>
<evidence type="ECO:0000256" key="2">
    <source>
        <dbReference type="ARBA" id="ARBA00023315"/>
    </source>
</evidence>
<keyword evidence="2" id="KW-0012">Acyltransferase</keyword>
<dbReference type="GO" id="GO:0016747">
    <property type="term" value="F:acyltransferase activity, transferring groups other than amino-acyl groups"/>
    <property type="evidence" value="ECO:0007669"/>
    <property type="project" value="InterPro"/>
</dbReference>
<evidence type="ECO:0000259" key="3">
    <source>
        <dbReference type="PROSITE" id="PS51186"/>
    </source>
</evidence>
<dbReference type="PANTHER" id="PTHR43420:SF31">
    <property type="entry name" value="ACETYLTRANSFERASE"/>
    <property type="match status" value="1"/>
</dbReference>
<dbReference type="AlphaFoldDB" id="A0A6A9KA10"/>
<dbReference type="Pfam" id="PF00583">
    <property type="entry name" value="Acetyltransf_1"/>
    <property type="match status" value="1"/>
</dbReference>
<dbReference type="InterPro" id="IPR016181">
    <property type="entry name" value="Acyl_CoA_acyltransferase"/>
</dbReference>
<dbReference type="CDD" id="cd04301">
    <property type="entry name" value="NAT_SF"/>
    <property type="match status" value="1"/>
</dbReference>
<keyword evidence="1 4" id="KW-0808">Transferase</keyword>
<dbReference type="Gene3D" id="3.40.630.30">
    <property type="match status" value="1"/>
</dbReference>
<name>A0A6A9KA10_PSEAI</name>
<dbReference type="PROSITE" id="PS51186">
    <property type="entry name" value="GNAT"/>
    <property type="match status" value="1"/>
</dbReference>
<dbReference type="PANTHER" id="PTHR43420">
    <property type="entry name" value="ACETYLTRANSFERASE"/>
    <property type="match status" value="1"/>
</dbReference>
<dbReference type="InterPro" id="IPR000182">
    <property type="entry name" value="GNAT_dom"/>
</dbReference>
<dbReference type="EMBL" id="WOAJ01000011">
    <property type="protein sequence ID" value="MUI60798.1"/>
    <property type="molecule type" value="Genomic_DNA"/>
</dbReference>
<proteinExistence type="predicted"/>